<dbReference type="InterPro" id="IPR018060">
    <property type="entry name" value="HTH_AraC"/>
</dbReference>
<feature type="region of interest" description="Disordered" evidence="4">
    <location>
        <begin position="1"/>
        <end position="22"/>
    </location>
</feature>
<dbReference type="Pfam" id="PF12833">
    <property type="entry name" value="HTH_18"/>
    <property type="match status" value="1"/>
</dbReference>
<dbReference type="GO" id="GO:0043565">
    <property type="term" value="F:sequence-specific DNA binding"/>
    <property type="evidence" value="ECO:0007669"/>
    <property type="project" value="InterPro"/>
</dbReference>
<evidence type="ECO:0000259" key="5">
    <source>
        <dbReference type="PROSITE" id="PS01124"/>
    </source>
</evidence>
<dbReference type="PANTHER" id="PTHR46796">
    <property type="entry name" value="HTH-TYPE TRANSCRIPTIONAL ACTIVATOR RHAS-RELATED"/>
    <property type="match status" value="1"/>
</dbReference>
<accession>A0A4R1HZQ5</accession>
<protein>
    <submittedName>
        <fullName evidence="6">Helix-turn-helix protein</fullName>
    </submittedName>
</protein>
<keyword evidence="7" id="KW-1185">Reference proteome</keyword>
<comment type="caution">
    <text evidence="6">The sequence shown here is derived from an EMBL/GenBank/DDBJ whole genome shotgun (WGS) entry which is preliminary data.</text>
</comment>
<dbReference type="InterPro" id="IPR009057">
    <property type="entry name" value="Homeodomain-like_sf"/>
</dbReference>
<sequence length="350" mass="38325">MAEHVPSSALRPPQSALASASTSGSEHVLANREICRSSSLEVIRDNLGAYYYPARVETLSRAADLSTSLLSAVRLNYTTLGFLRFGSETMVDPGALGAYHVNVPVSGRIASECGDRQVVAVPGTGAVFTPRDHTVLPWWSDDSAQICIKISKAAVETELEALLGHPVAGDVRFDLGVDLTTPTAASWLGVVRLLIDEVDRPGGLLERSATHREHLEKLLINGLLHLQNHDYLDALLSPEPPARPRTVKRVIDLIETNPEANYTISDLARHAGVGARRLQISFQEALNTSPTGYLRKVKLEHARQDLLTGDESVMTVAYRWGFNHAGRFSTYYRQTYGESPSDTARRSRGF</sequence>
<dbReference type="GO" id="GO:0003700">
    <property type="term" value="F:DNA-binding transcription factor activity"/>
    <property type="evidence" value="ECO:0007669"/>
    <property type="project" value="InterPro"/>
</dbReference>
<dbReference type="InterPro" id="IPR050204">
    <property type="entry name" value="AraC_XylS_family_regulators"/>
</dbReference>
<feature type="domain" description="HTH araC/xylS-type" evidence="5">
    <location>
        <begin position="248"/>
        <end position="346"/>
    </location>
</feature>
<dbReference type="AlphaFoldDB" id="A0A4R1HZQ5"/>
<dbReference type="RefSeq" id="WP_165922262.1">
    <property type="nucleotide sequence ID" value="NZ_SMFZ01000001.1"/>
</dbReference>
<dbReference type="Proteomes" id="UP000295560">
    <property type="component" value="Unassembled WGS sequence"/>
</dbReference>
<keyword evidence="2" id="KW-0238">DNA-binding</keyword>
<dbReference type="InterPro" id="IPR018062">
    <property type="entry name" value="HTH_AraC-typ_CS"/>
</dbReference>
<dbReference type="Pfam" id="PF14525">
    <property type="entry name" value="AraC_binding_2"/>
    <property type="match status" value="1"/>
</dbReference>
<evidence type="ECO:0000256" key="4">
    <source>
        <dbReference type="SAM" id="MobiDB-lite"/>
    </source>
</evidence>
<organism evidence="6 7">
    <name type="scientific">Pseudonocardia endophytica</name>
    <dbReference type="NCBI Taxonomy" id="401976"/>
    <lineage>
        <taxon>Bacteria</taxon>
        <taxon>Bacillati</taxon>
        <taxon>Actinomycetota</taxon>
        <taxon>Actinomycetes</taxon>
        <taxon>Pseudonocardiales</taxon>
        <taxon>Pseudonocardiaceae</taxon>
        <taxon>Pseudonocardia</taxon>
    </lineage>
</organism>
<dbReference type="Gene3D" id="1.10.10.60">
    <property type="entry name" value="Homeodomain-like"/>
    <property type="match status" value="1"/>
</dbReference>
<evidence type="ECO:0000256" key="2">
    <source>
        <dbReference type="ARBA" id="ARBA00023125"/>
    </source>
</evidence>
<dbReference type="InterPro" id="IPR035418">
    <property type="entry name" value="AraC-bd_2"/>
</dbReference>
<evidence type="ECO:0000256" key="3">
    <source>
        <dbReference type="ARBA" id="ARBA00023163"/>
    </source>
</evidence>
<gene>
    <name evidence="6" type="ORF">EV378_2558</name>
</gene>
<dbReference type="EMBL" id="SMFZ01000001">
    <property type="protein sequence ID" value="TCK26715.1"/>
    <property type="molecule type" value="Genomic_DNA"/>
</dbReference>
<reference evidence="6 7" key="1">
    <citation type="submission" date="2019-03" db="EMBL/GenBank/DDBJ databases">
        <title>Sequencing the genomes of 1000 actinobacteria strains.</title>
        <authorList>
            <person name="Klenk H.-P."/>
        </authorList>
    </citation>
    <scope>NUCLEOTIDE SEQUENCE [LARGE SCALE GENOMIC DNA]</scope>
    <source>
        <strain evidence="6 7">DSM 44969</strain>
    </source>
</reference>
<evidence type="ECO:0000313" key="7">
    <source>
        <dbReference type="Proteomes" id="UP000295560"/>
    </source>
</evidence>
<keyword evidence="1" id="KW-0805">Transcription regulation</keyword>
<dbReference type="SUPFAM" id="SSF46689">
    <property type="entry name" value="Homeodomain-like"/>
    <property type="match status" value="2"/>
</dbReference>
<name>A0A4R1HZQ5_PSEEN</name>
<evidence type="ECO:0000313" key="6">
    <source>
        <dbReference type="EMBL" id="TCK26715.1"/>
    </source>
</evidence>
<dbReference type="PROSITE" id="PS01124">
    <property type="entry name" value="HTH_ARAC_FAMILY_2"/>
    <property type="match status" value="1"/>
</dbReference>
<dbReference type="SMART" id="SM00342">
    <property type="entry name" value="HTH_ARAC"/>
    <property type="match status" value="1"/>
</dbReference>
<dbReference type="PROSITE" id="PS00041">
    <property type="entry name" value="HTH_ARAC_FAMILY_1"/>
    <property type="match status" value="1"/>
</dbReference>
<keyword evidence="3" id="KW-0804">Transcription</keyword>
<dbReference type="PANTHER" id="PTHR46796:SF12">
    <property type="entry name" value="HTH-TYPE DNA-BINDING TRANSCRIPTIONAL ACTIVATOR EUTR"/>
    <property type="match status" value="1"/>
</dbReference>
<evidence type="ECO:0000256" key="1">
    <source>
        <dbReference type="ARBA" id="ARBA00023015"/>
    </source>
</evidence>
<proteinExistence type="predicted"/>